<evidence type="ECO:0000259" key="3">
    <source>
        <dbReference type="Pfam" id="PF00656"/>
    </source>
</evidence>
<dbReference type="PANTHER" id="PTHR22576:SF37">
    <property type="entry name" value="MUCOSA-ASSOCIATED LYMPHOID TISSUE LYMPHOMA TRANSLOCATION PROTEIN 1"/>
    <property type="match status" value="1"/>
</dbReference>
<evidence type="ECO:0000256" key="1">
    <source>
        <dbReference type="SAM" id="MobiDB-lite"/>
    </source>
</evidence>
<dbReference type="PANTHER" id="PTHR22576">
    <property type="entry name" value="MUCOSA ASSOCIATED LYMPHOID TISSUE LYMPHOMA TRANSLOCATION PROTEIN 1/PARACASPASE"/>
    <property type="match status" value="1"/>
</dbReference>
<keyword evidence="2" id="KW-0812">Transmembrane</keyword>
<evidence type="ECO:0000313" key="4">
    <source>
        <dbReference type="EMBL" id="MCP2269083.1"/>
    </source>
</evidence>
<sequence>MRHALIVANDAYQDAGLRELRAPRQDADQLAAVLDDPEIGGFAVRTLHNVSAADTNEAIEDFFADRAPDDLLLLYFSGHGVKDASGDLYFATTGTKLNRLGATAVAGDFVQRLMNRTRARRVVLLLDCCYAGAFGRGMVARAGTSVALDEQFQGRGRAVLTASSAMEYAFEGQELTDTAAGGPSVFTSALVEGLRTGDADRDQDGMVGLDELYEYVYDRVRAATPNQTPGKWVFDLQGDLFIARRGRPVTVPSELPLELREAVVHPNRSVRAGAVDDLARLLTGGHEGLALAARLALESLADDDSRTVVTAATEALATARPGPTPPPEPTPPEPLLPAPAAEIPAAPPERAEEPVHDPVLEPWESPPWFAVGPEVFAEPTPIPGERARVVWRVVGGVLAAAAVLALAMVTGDPDQLMKSTAYDRFPSSFTYVVVGTLAIWLLAATLVGVLVVRRTRARELVLGTGFALVAAAGAHIAKLGTLGVLAPISGQVILYGLLGALVALVIHSGLVRPGWRLELGAGLGAVVTLVALSQGFGWVGLLPGTAILVTTVVADQVDRARAGEPVVRASAFHVLLILNACISLSQETNDWPVYVVAATVALTAQPLLDAPVVARVGAAATTVLLVQPAIDSREVILSTVHIAISVAAVVVALWPQRARV</sequence>
<feature type="transmembrane region" description="Helical" evidence="2">
    <location>
        <begin position="389"/>
        <end position="409"/>
    </location>
</feature>
<evidence type="ECO:0000313" key="5">
    <source>
        <dbReference type="Proteomes" id="UP001205185"/>
    </source>
</evidence>
<feature type="transmembrane region" description="Helical" evidence="2">
    <location>
        <begin position="464"/>
        <end position="486"/>
    </location>
</feature>
<feature type="transmembrane region" description="Helical" evidence="2">
    <location>
        <begin position="523"/>
        <end position="554"/>
    </location>
</feature>
<dbReference type="RefSeq" id="WP_253886104.1">
    <property type="nucleotide sequence ID" value="NZ_BAAAVB010000016.1"/>
</dbReference>
<reference evidence="4 5" key="1">
    <citation type="submission" date="2022-06" db="EMBL/GenBank/DDBJ databases">
        <title>Genomic Encyclopedia of Archaeal and Bacterial Type Strains, Phase II (KMG-II): from individual species to whole genera.</title>
        <authorList>
            <person name="Goeker M."/>
        </authorList>
    </citation>
    <scope>NUCLEOTIDE SEQUENCE [LARGE SCALE GENOMIC DNA]</scope>
    <source>
        <strain evidence="4 5">DSM 44255</strain>
    </source>
</reference>
<dbReference type="InterPro" id="IPR029030">
    <property type="entry name" value="Caspase-like_dom_sf"/>
</dbReference>
<dbReference type="NCBIfam" id="NF047832">
    <property type="entry name" value="caspase_w_EACC1"/>
    <property type="match status" value="1"/>
</dbReference>
<feature type="transmembrane region" description="Helical" evidence="2">
    <location>
        <begin position="429"/>
        <end position="452"/>
    </location>
</feature>
<dbReference type="PROSITE" id="PS00018">
    <property type="entry name" value="EF_HAND_1"/>
    <property type="match status" value="1"/>
</dbReference>
<dbReference type="SUPFAM" id="SSF52129">
    <property type="entry name" value="Caspase-like"/>
    <property type="match status" value="1"/>
</dbReference>
<dbReference type="Gene3D" id="3.40.50.1460">
    <property type="match status" value="1"/>
</dbReference>
<organism evidence="4 5">
    <name type="scientific">Actinokineospora diospyrosa</name>
    <dbReference type="NCBI Taxonomy" id="103728"/>
    <lineage>
        <taxon>Bacteria</taxon>
        <taxon>Bacillati</taxon>
        <taxon>Actinomycetota</taxon>
        <taxon>Actinomycetes</taxon>
        <taxon>Pseudonocardiales</taxon>
        <taxon>Pseudonocardiaceae</taxon>
        <taxon>Actinokineospora</taxon>
    </lineage>
</organism>
<name>A0ABT1I8W9_9PSEU</name>
<protein>
    <submittedName>
        <fullName evidence="4">Caspase domain-containing protein</fullName>
    </submittedName>
</protein>
<dbReference type="InterPro" id="IPR018247">
    <property type="entry name" value="EF_Hand_1_Ca_BS"/>
</dbReference>
<comment type="caution">
    <text evidence="4">The sequence shown here is derived from an EMBL/GenBank/DDBJ whole genome shotgun (WGS) entry which is preliminary data.</text>
</comment>
<evidence type="ECO:0000256" key="2">
    <source>
        <dbReference type="SAM" id="Phobius"/>
    </source>
</evidence>
<dbReference type="Proteomes" id="UP001205185">
    <property type="component" value="Unassembled WGS sequence"/>
</dbReference>
<feature type="region of interest" description="Disordered" evidence="1">
    <location>
        <begin position="316"/>
        <end position="341"/>
    </location>
</feature>
<dbReference type="EMBL" id="JAMTCO010000004">
    <property type="protein sequence ID" value="MCP2269083.1"/>
    <property type="molecule type" value="Genomic_DNA"/>
</dbReference>
<dbReference type="Pfam" id="PF00656">
    <property type="entry name" value="Peptidase_C14"/>
    <property type="match status" value="1"/>
</dbReference>
<gene>
    <name evidence="4" type="ORF">LV75_001571</name>
</gene>
<feature type="compositionally biased region" description="Pro residues" evidence="1">
    <location>
        <begin position="322"/>
        <end position="337"/>
    </location>
</feature>
<dbReference type="InterPro" id="IPR011600">
    <property type="entry name" value="Pept_C14_caspase"/>
</dbReference>
<feature type="domain" description="Peptidase C14 caspase" evidence="3">
    <location>
        <begin position="1"/>
        <end position="229"/>
    </location>
</feature>
<dbReference type="InterPro" id="IPR052039">
    <property type="entry name" value="Caspase-related_regulators"/>
</dbReference>
<accession>A0ABT1I8W9</accession>
<keyword evidence="2" id="KW-0472">Membrane</keyword>
<proteinExistence type="predicted"/>
<feature type="transmembrane region" description="Helical" evidence="2">
    <location>
        <begin position="492"/>
        <end position="511"/>
    </location>
</feature>
<keyword evidence="5" id="KW-1185">Reference proteome</keyword>
<keyword evidence="2" id="KW-1133">Transmembrane helix</keyword>
<feature type="transmembrane region" description="Helical" evidence="2">
    <location>
        <begin position="635"/>
        <end position="654"/>
    </location>
</feature>